<evidence type="ECO:0000256" key="1">
    <source>
        <dbReference type="SAM" id="MobiDB-lite"/>
    </source>
</evidence>
<proteinExistence type="predicted"/>
<evidence type="ECO:0000313" key="2">
    <source>
        <dbReference type="EMBL" id="KAA6389637.1"/>
    </source>
</evidence>
<feature type="region of interest" description="Disordered" evidence="1">
    <location>
        <begin position="213"/>
        <end position="246"/>
    </location>
</feature>
<organism evidence="2 3">
    <name type="scientific">Streblomastix strix</name>
    <dbReference type="NCBI Taxonomy" id="222440"/>
    <lineage>
        <taxon>Eukaryota</taxon>
        <taxon>Metamonada</taxon>
        <taxon>Preaxostyla</taxon>
        <taxon>Oxymonadida</taxon>
        <taxon>Streblomastigidae</taxon>
        <taxon>Streblomastix</taxon>
    </lineage>
</organism>
<gene>
    <name evidence="2" type="ORF">EZS28_014835</name>
</gene>
<dbReference type="Proteomes" id="UP000324800">
    <property type="component" value="Unassembled WGS sequence"/>
</dbReference>
<dbReference type="AlphaFoldDB" id="A0A5J4W434"/>
<name>A0A5J4W434_9EUKA</name>
<protein>
    <submittedName>
        <fullName evidence="2">Uncharacterized protein</fullName>
    </submittedName>
</protein>
<accession>A0A5J4W434</accession>
<sequence length="334" mass="40128">RFAIVVGPHPTNIKLNFYEESEKIWKYEQKLKIKNEKEIIKYKQHRLKKGKKDKIWIITRQQDIKMMHKVEYLGSGRETLIICDGGSCDASFLLNILRSAYDIYTDNPYNQQGIGQQQQQSFISQTQNTSGSMFQTSNYSFSFDSFGLRRRLRILWILRNARETIFINEVCSIIDTLVQNEGAKQAQDIFWSKEKEFLEGVRHEKYKIREKIKEKKRQKKSKYKEKKRQQKQKEQQKLKQKQKVNKQYSNKDIQFFQNDIVNVNPIDETTSENNRIREQVDTITLLDEQQRFQSQNKQTEEGLHISNSQLEQEQQLIQSYTSIRRQQQQQQYFW</sequence>
<reference evidence="2 3" key="1">
    <citation type="submission" date="2019-03" db="EMBL/GenBank/DDBJ databases">
        <title>Single cell metagenomics reveals metabolic interactions within the superorganism composed of flagellate Streblomastix strix and complex community of Bacteroidetes bacteria on its surface.</title>
        <authorList>
            <person name="Treitli S.C."/>
            <person name="Kolisko M."/>
            <person name="Husnik F."/>
            <person name="Keeling P."/>
            <person name="Hampl V."/>
        </authorList>
    </citation>
    <scope>NUCLEOTIDE SEQUENCE [LARGE SCALE GENOMIC DNA]</scope>
    <source>
        <strain evidence="2">ST1C</strain>
    </source>
</reference>
<comment type="caution">
    <text evidence="2">The sequence shown here is derived from an EMBL/GenBank/DDBJ whole genome shotgun (WGS) entry which is preliminary data.</text>
</comment>
<dbReference type="EMBL" id="SNRW01003509">
    <property type="protein sequence ID" value="KAA6389637.1"/>
    <property type="molecule type" value="Genomic_DNA"/>
</dbReference>
<feature type="non-terminal residue" evidence="2">
    <location>
        <position position="1"/>
    </location>
</feature>
<feature type="compositionally biased region" description="Basic residues" evidence="1">
    <location>
        <begin position="214"/>
        <end position="230"/>
    </location>
</feature>
<evidence type="ECO:0000313" key="3">
    <source>
        <dbReference type="Proteomes" id="UP000324800"/>
    </source>
</evidence>